<accession>A0A1I7SF45</accession>
<reference evidence="6" key="1">
    <citation type="submission" date="2016-11" db="UniProtKB">
        <authorList>
            <consortium name="WormBaseParasite"/>
        </authorList>
    </citation>
    <scope>IDENTIFICATION</scope>
</reference>
<reference evidence="3" key="2">
    <citation type="submission" date="2020-09" db="EMBL/GenBank/DDBJ databases">
        <authorList>
            <person name="Kikuchi T."/>
        </authorList>
    </citation>
    <scope>NUCLEOTIDE SEQUENCE</scope>
    <source>
        <strain evidence="3">Ka4C1</strain>
    </source>
</reference>
<name>A0A1I7SF45_BURXY</name>
<keyword evidence="2" id="KW-1133">Transmembrane helix</keyword>
<evidence type="ECO:0000313" key="6">
    <source>
        <dbReference type="WBParaSite" id="BXY_1165700.1"/>
    </source>
</evidence>
<feature type="compositionally biased region" description="Acidic residues" evidence="1">
    <location>
        <begin position="133"/>
        <end position="144"/>
    </location>
</feature>
<evidence type="ECO:0000313" key="4">
    <source>
        <dbReference type="Proteomes" id="UP000095284"/>
    </source>
</evidence>
<keyword evidence="5" id="KW-1185">Reference proteome</keyword>
<dbReference type="Proteomes" id="UP000659654">
    <property type="component" value="Unassembled WGS sequence"/>
</dbReference>
<keyword evidence="2" id="KW-0812">Transmembrane</keyword>
<dbReference type="WBParaSite" id="BXY_1165700.1">
    <property type="protein sequence ID" value="BXY_1165700.1"/>
    <property type="gene ID" value="BXY_1165700"/>
</dbReference>
<dbReference type="AlphaFoldDB" id="A0A1I7SF45"/>
<proteinExistence type="predicted"/>
<dbReference type="EMBL" id="CAJFDI010000001">
    <property type="protein sequence ID" value="CAD5207628.1"/>
    <property type="molecule type" value="Genomic_DNA"/>
</dbReference>
<dbReference type="Proteomes" id="UP000582659">
    <property type="component" value="Unassembled WGS sequence"/>
</dbReference>
<protein>
    <submittedName>
        <fullName evidence="3">(pine wood nematode) hypothetical protein</fullName>
    </submittedName>
</protein>
<sequence length="144" mass="16577">MDIKQQLVHLAGSFTLARTLSPNHHLIDFIQVLYYSRAMNSQFLVLFVVIGLVVAGPIDNVLNKLNPSQKNQLKQLVKDSQGKPRAQVREGFQDFFNGMSDEFRESLKKDLAFLDELTNDLLEKGRRLIPDNQDQEDQDQEDFQ</sequence>
<evidence type="ECO:0000256" key="1">
    <source>
        <dbReference type="SAM" id="MobiDB-lite"/>
    </source>
</evidence>
<evidence type="ECO:0000313" key="5">
    <source>
        <dbReference type="Proteomes" id="UP000659654"/>
    </source>
</evidence>
<feature type="transmembrane region" description="Helical" evidence="2">
    <location>
        <begin position="43"/>
        <end position="62"/>
    </location>
</feature>
<gene>
    <name evidence="3" type="ORF">BXYJ_LOCUS20</name>
</gene>
<evidence type="ECO:0000256" key="2">
    <source>
        <dbReference type="SAM" id="Phobius"/>
    </source>
</evidence>
<evidence type="ECO:0000313" key="3">
    <source>
        <dbReference type="EMBL" id="CAD5207628.1"/>
    </source>
</evidence>
<dbReference type="EMBL" id="CAJFCV020000001">
    <property type="protein sequence ID" value="CAG9078830.1"/>
    <property type="molecule type" value="Genomic_DNA"/>
</dbReference>
<dbReference type="Proteomes" id="UP000095284">
    <property type="component" value="Unplaced"/>
</dbReference>
<organism evidence="4 6">
    <name type="scientific">Bursaphelenchus xylophilus</name>
    <name type="common">Pinewood nematode worm</name>
    <name type="synonym">Aphelenchoides xylophilus</name>
    <dbReference type="NCBI Taxonomy" id="6326"/>
    <lineage>
        <taxon>Eukaryota</taxon>
        <taxon>Metazoa</taxon>
        <taxon>Ecdysozoa</taxon>
        <taxon>Nematoda</taxon>
        <taxon>Chromadorea</taxon>
        <taxon>Rhabditida</taxon>
        <taxon>Tylenchina</taxon>
        <taxon>Tylenchomorpha</taxon>
        <taxon>Aphelenchoidea</taxon>
        <taxon>Aphelenchoididae</taxon>
        <taxon>Bursaphelenchus</taxon>
    </lineage>
</organism>
<feature type="region of interest" description="Disordered" evidence="1">
    <location>
        <begin position="125"/>
        <end position="144"/>
    </location>
</feature>
<keyword evidence="2" id="KW-0472">Membrane</keyword>